<gene>
    <name evidence="5" type="ORF">Bhyg_08975</name>
</gene>
<dbReference type="InterPro" id="IPR001002">
    <property type="entry name" value="Chitin-bd_1"/>
</dbReference>
<evidence type="ECO:0000313" key="6">
    <source>
        <dbReference type="Proteomes" id="UP001151699"/>
    </source>
</evidence>
<reference evidence="5" key="1">
    <citation type="submission" date="2022-07" db="EMBL/GenBank/DDBJ databases">
        <authorList>
            <person name="Trinca V."/>
            <person name="Uliana J.V.C."/>
            <person name="Torres T.T."/>
            <person name="Ward R.J."/>
            <person name="Monesi N."/>
        </authorList>
    </citation>
    <scope>NUCLEOTIDE SEQUENCE</scope>
    <source>
        <strain evidence="5">HSMRA1968</strain>
        <tissue evidence="5">Whole embryos</tissue>
    </source>
</reference>
<evidence type="ECO:0000259" key="4">
    <source>
        <dbReference type="PROSITE" id="PS50941"/>
    </source>
</evidence>
<dbReference type="SUPFAM" id="SSF57016">
    <property type="entry name" value="Plant lectins/antimicrobial peptides"/>
    <property type="match status" value="1"/>
</dbReference>
<comment type="caution">
    <text evidence="5">The sequence shown here is derived from an EMBL/GenBank/DDBJ whole genome shotgun (WGS) entry which is preliminary data.</text>
</comment>
<dbReference type="AlphaFoldDB" id="A0A9Q0S5G4"/>
<keyword evidence="1 2" id="KW-0147">Chitin-binding</keyword>
<name>A0A9Q0S5G4_9DIPT</name>
<dbReference type="Proteomes" id="UP001151699">
    <property type="component" value="Chromosome B"/>
</dbReference>
<comment type="caution">
    <text evidence="2">Lacks conserved residue(s) required for the propagation of feature annotation.</text>
</comment>
<feature type="signal peptide" evidence="3">
    <location>
        <begin position="1"/>
        <end position="17"/>
    </location>
</feature>
<evidence type="ECO:0000256" key="1">
    <source>
        <dbReference type="ARBA" id="ARBA00022669"/>
    </source>
</evidence>
<evidence type="ECO:0000313" key="5">
    <source>
        <dbReference type="EMBL" id="KAJ6644010.1"/>
    </source>
</evidence>
<keyword evidence="3" id="KW-0732">Signal</keyword>
<feature type="chain" id="PRO_5040255288" description="Chitin-binding type-1 domain-containing protein" evidence="3">
    <location>
        <begin position="18"/>
        <end position="152"/>
    </location>
</feature>
<keyword evidence="2" id="KW-1015">Disulfide bond</keyword>
<feature type="disulfide bond" evidence="2">
    <location>
        <begin position="120"/>
        <end position="134"/>
    </location>
</feature>
<dbReference type="CDD" id="cd11618">
    <property type="entry name" value="ChtBD1_1"/>
    <property type="match status" value="1"/>
</dbReference>
<sequence length="152" mass="16853">MLTIVTIVLYFVAVAEAQTKIPNGQCYENRECFRWCTEIYGNTVGTCDNNHNCICAGGHRDQNGIVSIVHGVNNWIGDKLEEGRKKTARDNYNKGGRQAQDWYCGDVVEKRCTGSYSGQCCSSYGACGTTEAYCGNGCQPDYGPCWHNQPRN</sequence>
<dbReference type="Gene3D" id="3.30.60.10">
    <property type="entry name" value="Endochitinase-like"/>
    <property type="match status" value="1"/>
</dbReference>
<dbReference type="InterPro" id="IPR036861">
    <property type="entry name" value="Endochitinase-like_sf"/>
</dbReference>
<proteinExistence type="predicted"/>
<dbReference type="GO" id="GO:0008061">
    <property type="term" value="F:chitin binding"/>
    <property type="evidence" value="ECO:0007669"/>
    <property type="project" value="UniProtKB-UniRule"/>
</dbReference>
<dbReference type="EMBL" id="WJQU01000002">
    <property type="protein sequence ID" value="KAJ6644010.1"/>
    <property type="molecule type" value="Genomic_DNA"/>
</dbReference>
<protein>
    <recommendedName>
        <fullName evidence="4">Chitin-binding type-1 domain-containing protein</fullName>
    </recommendedName>
</protein>
<dbReference type="PROSITE" id="PS50941">
    <property type="entry name" value="CHIT_BIND_I_2"/>
    <property type="match status" value="1"/>
</dbReference>
<feature type="domain" description="Chitin-binding type-1" evidence="4">
    <location>
        <begin position="101"/>
        <end position="147"/>
    </location>
</feature>
<accession>A0A9Q0S5G4</accession>
<evidence type="ECO:0000256" key="2">
    <source>
        <dbReference type="PROSITE-ProRule" id="PRU00261"/>
    </source>
</evidence>
<keyword evidence="6" id="KW-1185">Reference proteome</keyword>
<evidence type="ECO:0000256" key="3">
    <source>
        <dbReference type="SAM" id="SignalP"/>
    </source>
</evidence>
<organism evidence="5 6">
    <name type="scientific">Pseudolycoriella hygida</name>
    <dbReference type="NCBI Taxonomy" id="35572"/>
    <lineage>
        <taxon>Eukaryota</taxon>
        <taxon>Metazoa</taxon>
        <taxon>Ecdysozoa</taxon>
        <taxon>Arthropoda</taxon>
        <taxon>Hexapoda</taxon>
        <taxon>Insecta</taxon>
        <taxon>Pterygota</taxon>
        <taxon>Neoptera</taxon>
        <taxon>Endopterygota</taxon>
        <taxon>Diptera</taxon>
        <taxon>Nematocera</taxon>
        <taxon>Sciaroidea</taxon>
        <taxon>Sciaridae</taxon>
        <taxon>Pseudolycoriella</taxon>
    </lineage>
</organism>